<protein>
    <submittedName>
        <fullName evidence="1">Uncharacterized protein</fullName>
    </submittedName>
</protein>
<evidence type="ECO:0000313" key="1">
    <source>
        <dbReference type="EMBL" id="SHN08759.1"/>
    </source>
</evidence>
<gene>
    <name evidence="1" type="ORF">SAMN05216268_119101</name>
</gene>
<name>A0A9X8QYH9_9ACTN</name>
<organism evidence="1 2">
    <name type="scientific">Streptomyces yunnanensis</name>
    <dbReference type="NCBI Taxonomy" id="156453"/>
    <lineage>
        <taxon>Bacteria</taxon>
        <taxon>Bacillati</taxon>
        <taxon>Actinomycetota</taxon>
        <taxon>Actinomycetes</taxon>
        <taxon>Kitasatosporales</taxon>
        <taxon>Streptomycetaceae</taxon>
        <taxon>Streptomyces</taxon>
    </lineage>
</organism>
<reference evidence="2" key="1">
    <citation type="submission" date="2016-11" db="EMBL/GenBank/DDBJ databases">
        <authorList>
            <person name="Jaros S."/>
            <person name="Januszkiewicz K."/>
            <person name="Wedrychowicz H."/>
        </authorList>
    </citation>
    <scope>NUCLEOTIDE SEQUENCE [LARGE SCALE GENOMIC DNA]</scope>
    <source>
        <strain evidence="2">CGMCC 4.3555</strain>
    </source>
</reference>
<comment type="caution">
    <text evidence="1">The sequence shown here is derived from an EMBL/GenBank/DDBJ whole genome shotgun (WGS) entry which is preliminary data.</text>
</comment>
<dbReference type="AlphaFoldDB" id="A0A9X8QYH9"/>
<sequence length="115" mass="12865">MIAASIDNGVGQIADMDLAWTLIRPDRLDVASAGGKVTIWGHHDDGVTVRAQRLQDEAWLAVSMTLTKEGRPARTGLLMRELPDYARLRLNDLVRQLQWRLGKGDFEESPTVRRG</sequence>
<accession>A0A9X8QYH9</accession>
<proteinExistence type="predicted"/>
<dbReference type="Proteomes" id="UP000184388">
    <property type="component" value="Unassembled WGS sequence"/>
</dbReference>
<evidence type="ECO:0000313" key="2">
    <source>
        <dbReference type="Proteomes" id="UP000184388"/>
    </source>
</evidence>
<dbReference type="EMBL" id="FRBK01000019">
    <property type="protein sequence ID" value="SHN08759.1"/>
    <property type="molecule type" value="Genomic_DNA"/>
</dbReference>
<dbReference type="RefSeq" id="WP_143179732.1">
    <property type="nucleotide sequence ID" value="NZ_FRBK01000019.1"/>
</dbReference>